<dbReference type="GeneID" id="85457554"/>
<evidence type="ECO:0000313" key="2">
    <source>
        <dbReference type="Proteomes" id="UP001224890"/>
    </source>
</evidence>
<dbReference type="RefSeq" id="XP_060423313.1">
    <property type="nucleotide sequence ID" value="XM_060573028.1"/>
</dbReference>
<dbReference type="Proteomes" id="UP001224890">
    <property type="component" value="Unassembled WGS sequence"/>
</dbReference>
<proteinExistence type="predicted"/>
<evidence type="ECO:0000313" key="1">
    <source>
        <dbReference type="EMBL" id="KAK1658549.1"/>
    </source>
</evidence>
<organism evidence="1 2">
    <name type="scientific">Colletotrichum godetiae</name>
    <dbReference type="NCBI Taxonomy" id="1209918"/>
    <lineage>
        <taxon>Eukaryota</taxon>
        <taxon>Fungi</taxon>
        <taxon>Dikarya</taxon>
        <taxon>Ascomycota</taxon>
        <taxon>Pezizomycotina</taxon>
        <taxon>Sordariomycetes</taxon>
        <taxon>Hypocreomycetidae</taxon>
        <taxon>Glomerellales</taxon>
        <taxon>Glomerellaceae</taxon>
        <taxon>Colletotrichum</taxon>
        <taxon>Colletotrichum acutatum species complex</taxon>
    </lineage>
</organism>
<sequence>MESGWKLIAFTKVDSQVYAQYKDKCGTGSLSIYDLLPYRSHSKRYPNHRIRAYADEFPYAPEFFAKLRRLKLQIDESQGIKSGREHTCAHRAAGKQWEIFLQTEDPDTWFRFVAETNHGVVGEQNDTLDTRFVAWMNNMEDFKEWEERKKSR</sequence>
<keyword evidence="2" id="KW-1185">Reference proteome</keyword>
<name>A0AAJ0ERH5_9PEZI</name>
<dbReference type="EMBL" id="JAHMHR010000072">
    <property type="protein sequence ID" value="KAK1658549.1"/>
    <property type="molecule type" value="Genomic_DNA"/>
</dbReference>
<dbReference type="AlphaFoldDB" id="A0AAJ0ERH5"/>
<reference evidence="1" key="1">
    <citation type="submission" date="2021-06" db="EMBL/GenBank/DDBJ databases">
        <title>Comparative genomics, transcriptomics and evolutionary studies reveal genomic signatures of adaptation to plant cell wall in hemibiotrophic fungi.</title>
        <authorList>
            <consortium name="DOE Joint Genome Institute"/>
            <person name="Baroncelli R."/>
            <person name="Diaz J.F."/>
            <person name="Benocci T."/>
            <person name="Peng M."/>
            <person name="Battaglia E."/>
            <person name="Haridas S."/>
            <person name="Andreopoulos W."/>
            <person name="Labutti K."/>
            <person name="Pangilinan J."/>
            <person name="Floch G.L."/>
            <person name="Makela M.R."/>
            <person name="Henrissat B."/>
            <person name="Grigoriev I.V."/>
            <person name="Crouch J.A."/>
            <person name="De Vries R.P."/>
            <person name="Sukno S.A."/>
            <person name="Thon M.R."/>
        </authorList>
    </citation>
    <scope>NUCLEOTIDE SEQUENCE</scope>
    <source>
        <strain evidence="1">CBS 193.32</strain>
    </source>
</reference>
<gene>
    <name evidence="1" type="ORF">BDP55DRAFT_637773</name>
</gene>
<protein>
    <submittedName>
        <fullName evidence="1">Uncharacterized protein</fullName>
    </submittedName>
</protein>
<accession>A0AAJ0ERH5</accession>
<comment type="caution">
    <text evidence="1">The sequence shown here is derived from an EMBL/GenBank/DDBJ whole genome shotgun (WGS) entry which is preliminary data.</text>
</comment>